<evidence type="ECO:0000256" key="4">
    <source>
        <dbReference type="ARBA" id="ARBA00035219"/>
    </source>
</evidence>
<protein>
    <recommendedName>
        <fullName evidence="4 5">Large ribosomal subunit protein eL21</fullName>
    </recommendedName>
</protein>
<evidence type="ECO:0000256" key="3">
    <source>
        <dbReference type="ARBA" id="ARBA00023274"/>
    </source>
</evidence>
<dbReference type="Gene3D" id="2.30.30.70">
    <property type="entry name" value="Ribosomal protein L21"/>
    <property type="match status" value="1"/>
</dbReference>
<keyword evidence="2 5" id="KW-0689">Ribosomal protein</keyword>
<dbReference type="InterPro" id="IPR036948">
    <property type="entry name" value="Ribosomal_eL21_sf"/>
</dbReference>
<evidence type="ECO:0000256" key="6">
    <source>
        <dbReference type="SAM" id="MobiDB-lite"/>
    </source>
</evidence>
<dbReference type="EMBL" id="JBHUDI010000006">
    <property type="protein sequence ID" value="MFD1564210.1"/>
    <property type="molecule type" value="Genomic_DNA"/>
</dbReference>
<evidence type="ECO:0000256" key="5">
    <source>
        <dbReference type="HAMAP-Rule" id="MF_00369"/>
    </source>
</evidence>
<dbReference type="InterPro" id="IPR018259">
    <property type="entry name" value="Ribosomal_eL21_CS"/>
</dbReference>
<keyword evidence="8" id="KW-1185">Reference proteome</keyword>
<dbReference type="GO" id="GO:0006412">
    <property type="term" value="P:translation"/>
    <property type="evidence" value="ECO:0007669"/>
    <property type="project" value="UniProtKB-UniRule"/>
</dbReference>
<dbReference type="InterPro" id="IPR008991">
    <property type="entry name" value="Translation_prot_SH3-like_sf"/>
</dbReference>
<dbReference type="GO" id="GO:1990904">
    <property type="term" value="C:ribonucleoprotein complex"/>
    <property type="evidence" value="ECO:0007669"/>
    <property type="project" value="UniProtKB-KW"/>
</dbReference>
<evidence type="ECO:0000313" key="7">
    <source>
        <dbReference type="EMBL" id="MFD1564210.1"/>
    </source>
</evidence>
<dbReference type="PROSITE" id="PS01171">
    <property type="entry name" value="RIBOSOMAL_L21E"/>
    <property type="match status" value="1"/>
</dbReference>
<sequence>MPKSNGPRQGTRRKLANDPRDRGTSPPQRAIQEYEEGEKVHLKIDPSVADGRFHPRFDGRTGEVIGKQGSAFKVQINDGGKDKTLLVTAAHLRAQNQEKSRI</sequence>
<name>A0ABD6BHT0_9EURY</name>
<dbReference type="HAMAP" id="MF_00369">
    <property type="entry name" value="Ribosomal_eL21"/>
    <property type="match status" value="1"/>
</dbReference>
<evidence type="ECO:0000256" key="1">
    <source>
        <dbReference type="ARBA" id="ARBA00008427"/>
    </source>
</evidence>
<dbReference type="RefSeq" id="WP_390287547.1">
    <property type="nucleotide sequence ID" value="NZ_JBHUDI010000006.1"/>
</dbReference>
<dbReference type="NCBIfam" id="NF003303">
    <property type="entry name" value="PRK04306.1"/>
    <property type="match status" value="1"/>
</dbReference>
<dbReference type="Pfam" id="PF01157">
    <property type="entry name" value="Ribosomal_L21e"/>
    <property type="match status" value="1"/>
</dbReference>
<dbReference type="PANTHER" id="PTHR20981">
    <property type="entry name" value="60S RIBOSOMAL PROTEIN L21"/>
    <property type="match status" value="1"/>
</dbReference>
<comment type="caution">
    <text evidence="7">The sequence shown here is derived from an EMBL/GenBank/DDBJ whole genome shotgun (WGS) entry which is preliminary data.</text>
</comment>
<dbReference type="AlphaFoldDB" id="A0ABD6BHT0"/>
<dbReference type="GO" id="GO:0005840">
    <property type="term" value="C:ribosome"/>
    <property type="evidence" value="ECO:0007669"/>
    <property type="project" value="UniProtKB-KW"/>
</dbReference>
<comment type="similarity">
    <text evidence="1 5">Belongs to the eukaryotic ribosomal protein eL21 family.</text>
</comment>
<keyword evidence="3 5" id="KW-0687">Ribonucleoprotein</keyword>
<evidence type="ECO:0000256" key="2">
    <source>
        <dbReference type="ARBA" id="ARBA00022980"/>
    </source>
</evidence>
<feature type="region of interest" description="Disordered" evidence="6">
    <location>
        <begin position="1"/>
        <end position="35"/>
    </location>
</feature>
<organism evidence="7 8">
    <name type="scientific">Haloarchaeobius amylolyticus</name>
    <dbReference type="NCBI Taxonomy" id="1198296"/>
    <lineage>
        <taxon>Archaea</taxon>
        <taxon>Methanobacteriati</taxon>
        <taxon>Methanobacteriota</taxon>
        <taxon>Stenosarchaea group</taxon>
        <taxon>Halobacteria</taxon>
        <taxon>Halobacteriales</taxon>
        <taxon>Halorubellaceae</taxon>
        <taxon>Haloarchaeobius</taxon>
    </lineage>
</organism>
<dbReference type="InterPro" id="IPR022856">
    <property type="entry name" value="Ribosomal_eL21_arc"/>
</dbReference>
<dbReference type="Proteomes" id="UP001597076">
    <property type="component" value="Unassembled WGS sequence"/>
</dbReference>
<accession>A0ABD6BHT0</accession>
<dbReference type="InterPro" id="IPR001147">
    <property type="entry name" value="Ribosomal_eL21"/>
</dbReference>
<reference evidence="7 8" key="1">
    <citation type="journal article" date="2019" name="Int. J. Syst. Evol. Microbiol.">
        <title>The Global Catalogue of Microorganisms (GCM) 10K type strain sequencing project: providing services to taxonomists for standard genome sequencing and annotation.</title>
        <authorList>
            <consortium name="The Broad Institute Genomics Platform"/>
            <consortium name="The Broad Institute Genome Sequencing Center for Infectious Disease"/>
            <person name="Wu L."/>
            <person name="Ma J."/>
        </authorList>
    </citation>
    <scope>NUCLEOTIDE SEQUENCE [LARGE SCALE GENOMIC DNA]</scope>
    <source>
        <strain evidence="7 8">CGMCC 1.12230</strain>
    </source>
</reference>
<dbReference type="SUPFAM" id="SSF50104">
    <property type="entry name" value="Translation proteins SH3-like domain"/>
    <property type="match status" value="1"/>
</dbReference>
<evidence type="ECO:0000313" key="8">
    <source>
        <dbReference type="Proteomes" id="UP001597076"/>
    </source>
</evidence>
<proteinExistence type="inferred from homology"/>
<gene>
    <name evidence="5" type="primary">rpl21e</name>
    <name evidence="7" type="ORF">ACFR99_11695</name>
</gene>